<dbReference type="SUPFAM" id="SSF51735">
    <property type="entry name" value="NAD(P)-binding Rossmann-fold domains"/>
    <property type="match status" value="1"/>
</dbReference>
<keyword evidence="2" id="KW-0521">NADP</keyword>
<evidence type="ECO:0000259" key="4">
    <source>
        <dbReference type="SMART" id="SM00822"/>
    </source>
</evidence>
<dbReference type="PRINTS" id="PR00081">
    <property type="entry name" value="GDHRDH"/>
</dbReference>
<dbReference type="AlphaFoldDB" id="A0A4S8XMB9"/>
<accession>A0A4S8XMB9</accession>
<sequence>MAADKVIILTGASRGIGLAIAHYLLKQSCRVVTVARSRQPMDNLSKQYPGQVEVLAGDLSDLTLGQKAADLAKSKWNRLDGVIVNHGILDPVKRVANVEAEEWRNLFDVNVFSAIALVKASLPALRESRGNIILCSSGAAAGAYSTWGAYGASKAVLNHLAMTLAVEEPDVTTLSIRPGVVDTDMQVSIRETHNTSMDAKDAAKFKELKETGGLLKPEQPGHVMAKLALDAPTDLNGKFLSWNDEKLAAFQE</sequence>
<dbReference type="Gene3D" id="3.40.50.720">
    <property type="entry name" value="NAD(P)-binding Rossmann-like Domain"/>
    <property type="match status" value="1"/>
</dbReference>
<keyword evidence="3" id="KW-0560">Oxidoreductase</keyword>
<dbReference type="CDD" id="cd05367">
    <property type="entry name" value="SPR-like_SDR_c"/>
    <property type="match status" value="1"/>
</dbReference>
<proteinExistence type="inferred from homology"/>
<evidence type="ECO:0000256" key="2">
    <source>
        <dbReference type="ARBA" id="ARBA00022857"/>
    </source>
</evidence>
<comment type="caution">
    <text evidence="5">The sequence shown here is derived from an EMBL/GenBank/DDBJ whole genome shotgun (WGS) entry which is preliminary data.</text>
</comment>
<comment type="similarity">
    <text evidence="1">Belongs to the short-chain dehydrogenases/reductases (SDR) family.</text>
</comment>
<dbReference type="EMBL" id="QZAL01000070">
    <property type="protein sequence ID" value="THW41432.1"/>
    <property type="molecule type" value="Genomic_DNA"/>
</dbReference>
<dbReference type="SMART" id="SM00822">
    <property type="entry name" value="PKS_KR"/>
    <property type="match status" value="1"/>
</dbReference>
<evidence type="ECO:0000256" key="3">
    <source>
        <dbReference type="ARBA" id="ARBA00023002"/>
    </source>
</evidence>
<dbReference type="PANTHER" id="PTHR43008">
    <property type="entry name" value="BENZIL REDUCTASE"/>
    <property type="match status" value="1"/>
</dbReference>
<feature type="domain" description="Ketoreductase" evidence="4">
    <location>
        <begin position="5"/>
        <end position="208"/>
    </location>
</feature>
<evidence type="ECO:0000256" key="1">
    <source>
        <dbReference type="ARBA" id="ARBA00006484"/>
    </source>
</evidence>
<reference evidence="5 6" key="1">
    <citation type="submission" date="2018-10" db="EMBL/GenBank/DDBJ databases">
        <title>Fifty Aureobasidium pullulans genomes reveal a recombining polyextremotolerant generalist.</title>
        <authorList>
            <person name="Gostincar C."/>
            <person name="Turk M."/>
            <person name="Zajc J."/>
            <person name="Gunde-Cimerman N."/>
        </authorList>
    </citation>
    <scope>NUCLEOTIDE SEQUENCE [LARGE SCALE GENOMIC DNA]</scope>
    <source>
        <strain evidence="5 6">EXF-11013</strain>
    </source>
</reference>
<dbReference type="InterPro" id="IPR036291">
    <property type="entry name" value="NAD(P)-bd_dom_sf"/>
</dbReference>
<evidence type="ECO:0000313" key="5">
    <source>
        <dbReference type="EMBL" id="THW41432.1"/>
    </source>
</evidence>
<dbReference type="Pfam" id="PF00106">
    <property type="entry name" value="adh_short"/>
    <property type="match status" value="1"/>
</dbReference>
<protein>
    <submittedName>
        <fullName evidence="5">NAD(P)-binding protein</fullName>
    </submittedName>
</protein>
<dbReference type="FunFam" id="3.40.50.720:FF:000281">
    <property type="entry name" value="Uncharacterized oxidoreductase YIR035C"/>
    <property type="match status" value="1"/>
</dbReference>
<dbReference type="InterPro" id="IPR057326">
    <property type="entry name" value="KR_dom"/>
</dbReference>
<evidence type="ECO:0000313" key="6">
    <source>
        <dbReference type="Proteomes" id="UP000310687"/>
    </source>
</evidence>
<gene>
    <name evidence="5" type="ORF">D6D22_05393</name>
</gene>
<name>A0A4S8XMB9_AURPU</name>
<organism evidence="5 6">
    <name type="scientific">Aureobasidium pullulans</name>
    <name type="common">Black yeast</name>
    <name type="synonym">Pullularia pullulans</name>
    <dbReference type="NCBI Taxonomy" id="5580"/>
    <lineage>
        <taxon>Eukaryota</taxon>
        <taxon>Fungi</taxon>
        <taxon>Dikarya</taxon>
        <taxon>Ascomycota</taxon>
        <taxon>Pezizomycotina</taxon>
        <taxon>Dothideomycetes</taxon>
        <taxon>Dothideomycetidae</taxon>
        <taxon>Dothideales</taxon>
        <taxon>Saccotheciaceae</taxon>
        <taxon>Aureobasidium</taxon>
    </lineage>
</organism>
<dbReference type="Proteomes" id="UP000310687">
    <property type="component" value="Unassembled WGS sequence"/>
</dbReference>
<dbReference type="PANTHER" id="PTHR43008:SF8">
    <property type="entry name" value="BENZIL REDUCTASE ((S)-BENZOIN FORMING) IRC24"/>
    <property type="match status" value="1"/>
</dbReference>
<dbReference type="GO" id="GO:0050664">
    <property type="term" value="F:oxidoreductase activity, acting on NAD(P)H, oxygen as acceptor"/>
    <property type="evidence" value="ECO:0007669"/>
    <property type="project" value="TreeGrafter"/>
</dbReference>
<dbReference type="InterPro" id="IPR002347">
    <property type="entry name" value="SDR_fam"/>
</dbReference>